<accession>A0A2J4JS04</accession>
<protein>
    <submittedName>
        <fullName evidence="3">Uncharacterized protein</fullName>
    </submittedName>
</protein>
<feature type="domain" description="Tail spike" evidence="1">
    <location>
        <begin position="514"/>
        <end position="717"/>
    </location>
</feature>
<dbReference type="RefSeq" id="WP_097781755.1">
    <property type="nucleotide sequence ID" value="NZ_NMTS02000001.1"/>
</dbReference>
<reference evidence="3 4" key="1">
    <citation type="journal article" date="2017" name="Front. Microbiol.">
        <title>New Insights into the Diversity of the Genus Faecalibacterium.</title>
        <authorList>
            <person name="Benevides L."/>
            <person name="Burman S."/>
            <person name="Martin R."/>
            <person name="Robert V."/>
            <person name="Thomas M."/>
            <person name="Miquel S."/>
            <person name="Chain F."/>
            <person name="Sokol H."/>
            <person name="Bermudez-Humaran L.G."/>
            <person name="Morrison M."/>
            <person name="Langella P."/>
            <person name="Azevedo V.A."/>
            <person name="Chatel J.M."/>
            <person name="Soares S."/>
        </authorList>
    </citation>
    <scope>NUCLEOTIDE SEQUENCE [LARGE SCALE GENOMIC DNA]</scope>
    <source>
        <strain evidence="3 4">CNCM I 4542</strain>
    </source>
</reference>
<evidence type="ECO:0000313" key="3">
    <source>
        <dbReference type="EMBL" id="PLK30638.1"/>
    </source>
</evidence>
<evidence type="ECO:0000259" key="1">
    <source>
        <dbReference type="Pfam" id="PF06605"/>
    </source>
</evidence>
<gene>
    <name evidence="3" type="ORF">CGS50_003215</name>
</gene>
<dbReference type="EMBL" id="NMTS02000001">
    <property type="protein sequence ID" value="PLK30638.1"/>
    <property type="molecule type" value="Genomic_DNA"/>
</dbReference>
<dbReference type="Pfam" id="PF19789">
    <property type="entry name" value="DUF6273"/>
    <property type="match status" value="1"/>
</dbReference>
<name>A0A2J4JS04_9FIRM</name>
<sequence length="739" mass="83359">MAIIKELSPGDTLKVYEDGVAAEFVVAQHNYEKDLNGKGKTMLMRTTLLKDAVQWGNNEKDVSWKNEPTLRNWLENTYAARLSEDTLKTIVPVTIRYDYGSSESGTLEEQRFFVPRVVDFSGDTALFTGIRRFFEDSLSGGRADITEGSNIYDLWTYVFSTRSTKNYEDGDNTRGEALSLYVKHGRGADPGSPGYINTYWDTTTEQWGVSSSNILVCFCVDENATVDDDGCLTANSGPKIQSNYFGMNGVFGRWGKFGLPYRVYDADGDTITVTEKLNGEVHRTFRAIQNGVYRFEISQKELESFDWNADYTLTVEASDGRTTNRKSCKVNRIRSSGYVVYIGQIKGTADGRSYYWTERNILDDPFNENAPVILDPEVTLEANEISSFTFTVPVSNPFYDKLELKKPVVSIEEDGREIFMGYITEMEKNFELDMEVTCESEFGYLQDRDCRVENKFYTASELLALALTVEDDPEEHVGFKGEGKVFLPGNVTIEKPESDTDKETKAISDCWSVLTNSLTGKYGGYLRLRKEIKMVDGVRVYTRYLDYLAKLNDKTDQVIELGKNLLDISYYIKAGDIVNSVKAYGWYKSGWFFWETTNPISREAYNGESIKKYGLCQRVLVVEGTDSTEDSLLKKATDELKKYSGFTGSVQINAADLCDIGVDTDRLDFMKETYVLSEPHGIDDWLPCTKEVIPLHELDQKDFTFGATTAKLSSLQAGNFATAGKAWNAIQSTIGYINK</sequence>
<evidence type="ECO:0000259" key="2">
    <source>
        <dbReference type="Pfam" id="PF19789"/>
    </source>
</evidence>
<dbReference type="InterPro" id="IPR046240">
    <property type="entry name" value="DUF6273"/>
</dbReference>
<proteinExistence type="predicted"/>
<dbReference type="AlphaFoldDB" id="A0A2J4JS04"/>
<dbReference type="InterPro" id="IPR010572">
    <property type="entry name" value="Tail_dom"/>
</dbReference>
<evidence type="ECO:0000313" key="4">
    <source>
        <dbReference type="Proteomes" id="UP000221015"/>
    </source>
</evidence>
<feature type="domain" description="DUF6273" evidence="2">
    <location>
        <begin position="39"/>
        <end position="106"/>
    </location>
</feature>
<comment type="caution">
    <text evidence="3">The sequence shown here is derived from an EMBL/GenBank/DDBJ whole genome shotgun (WGS) entry which is preliminary data.</text>
</comment>
<dbReference type="Proteomes" id="UP000221015">
    <property type="component" value="Unassembled WGS sequence"/>
</dbReference>
<dbReference type="Pfam" id="PF06605">
    <property type="entry name" value="Prophage_tail"/>
    <property type="match status" value="1"/>
</dbReference>
<organism evidence="3 4">
    <name type="scientific">Faecalibacterium prausnitzii</name>
    <dbReference type="NCBI Taxonomy" id="853"/>
    <lineage>
        <taxon>Bacteria</taxon>
        <taxon>Bacillati</taxon>
        <taxon>Bacillota</taxon>
        <taxon>Clostridia</taxon>
        <taxon>Eubacteriales</taxon>
        <taxon>Oscillospiraceae</taxon>
        <taxon>Faecalibacterium</taxon>
    </lineage>
</organism>